<dbReference type="SMART" id="SM00567">
    <property type="entry name" value="EZ_HEAT"/>
    <property type="match status" value="2"/>
</dbReference>
<name>A0ABX7P7I2_9BACT</name>
<evidence type="ECO:0000256" key="3">
    <source>
        <dbReference type="SAM" id="SignalP"/>
    </source>
</evidence>
<keyword evidence="3" id="KW-0732">Signal</keyword>
<feature type="chain" id="PRO_5045816051" evidence="3">
    <location>
        <begin position="17"/>
        <end position="332"/>
    </location>
</feature>
<keyword evidence="1" id="KW-0175">Coiled coil</keyword>
<dbReference type="InterPro" id="IPR016024">
    <property type="entry name" value="ARM-type_fold"/>
</dbReference>
<dbReference type="SUPFAM" id="SSF48371">
    <property type="entry name" value="ARM repeat"/>
    <property type="match status" value="1"/>
</dbReference>
<evidence type="ECO:0000256" key="1">
    <source>
        <dbReference type="SAM" id="Coils"/>
    </source>
</evidence>
<dbReference type="Pfam" id="PF13646">
    <property type="entry name" value="HEAT_2"/>
    <property type="match status" value="1"/>
</dbReference>
<dbReference type="InterPro" id="IPR004155">
    <property type="entry name" value="PBS_lyase_HEAT"/>
</dbReference>
<feature type="coiled-coil region" evidence="1">
    <location>
        <begin position="216"/>
        <end position="253"/>
    </location>
</feature>
<gene>
    <name evidence="4" type="ORF">JY651_16465</name>
</gene>
<feature type="region of interest" description="Disordered" evidence="2">
    <location>
        <begin position="127"/>
        <end position="163"/>
    </location>
</feature>
<dbReference type="Proteomes" id="UP000662747">
    <property type="component" value="Chromosome"/>
</dbReference>
<accession>A0ABX7P7I2</accession>
<protein>
    <submittedName>
        <fullName evidence="4">HEAT repeat domain-containing protein</fullName>
    </submittedName>
</protein>
<reference evidence="4 5" key="1">
    <citation type="submission" date="2021-02" db="EMBL/GenBank/DDBJ databases">
        <title>De Novo genome assembly of isolated myxobacteria.</title>
        <authorList>
            <person name="Stevens D.C."/>
        </authorList>
    </citation>
    <scope>NUCLEOTIDE SEQUENCE [LARGE SCALE GENOMIC DNA]</scope>
    <source>
        <strain evidence="5">SCPEA02</strain>
    </source>
</reference>
<proteinExistence type="predicted"/>
<dbReference type="RefSeq" id="WP_206727967.1">
    <property type="nucleotide sequence ID" value="NZ_CP071090.1"/>
</dbReference>
<dbReference type="Gene3D" id="1.25.10.10">
    <property type="entry name" value="Leucine-rich Repeat Variant"/>
    <property type="match status" value="1"/>
</dbReference>
<evidence type="ECO:0000313" key="5">
    <source>
        <dbReference type="Proteomes" id="UP000662747"/>
    </source>
</evidence>
<evidence type="ECO:0000313" key="4">
    <source>
        <dbReference type="EMBL" id="QSQ26420.1"/>
    </source>
</evidence>
<keyword evidence="5" id="KW-1185">Reference proteome</keyword>
<feature type="signal peptide" evidence="3">
    <location>
        <begin position="1"/>
        <end position="16"/>
    </location>
</feature>
<feature type="compositionally biased region" description="Basic and acidic residues" evidence="2">
    <location>
        <begin position="133"/>
        <end position="148"/>
    </location>
</feature>
<organism evidence="4 5">
    <name type="scientific">Pyxidicoccus parkwayensis</name>
    <dbReference type="NCBI Taxonomy" id="2813578"/>
    <lineage>
        <taxon>Bacteria</taxon>
        <taxon>Pseudomonadati</taxon>
        <taxon>Myxococcota</taxon>
        <taxon>Myxococcia</taxon>
        <taxon>Myxococcales</taxon>
        <taxon>Cystobacterineae</taxon>
        <taxon>Myxococcaceae</taxon>
        <taxon>Pyxidicoccus</taxon>
    </lineage>
</organism>
<sequence>MGLGMLSLLAAPAARADSGFVVFVPTGPSAGDTAALEAACAKPNTKECTAAQEGYAAFSEYPLLRAAESGDPKYKPLARTAAALPFPGLQAAAAAALGNLEPDAKDTQLLTELLNHPVPKVRHAALRALGGSSDEKARPLLDRARDDQGESTSPDTVPTEKSLGVPLPPGASYLYFASAPAQGRADFVTGESLDKVSAFYAGRFGTGLTLKQFEKKELARQEKEGMQMDAKQVEQMQKLQQEAQQAMMAAMQAGKSPQEAAAEMQRRFAEFAPFDVEGLMSAFDRPEQLDSVRVFVAEKAARTGKPVRLAVVYKDLALGKTGVSFITPPPGQ</sequence>
<dbReference type="InterPro" id="IPR011989">
    <property type="entry name" value="ARM-like"/>
</dbReference>
<dbReference type="EMBL" id="CP071090">
    <property type="protein sequence ID" value="QSQ26420.1"/>
    <property type="molecule type" value="Genomic_DNA"/>
</dbReference>
<evidence type="ECO:0000256" key="2">
    <source>
        <dbReference type="SAM" id="MobiDB-lite"/>
    </source>
</evidence>